<dbReference type="EMBL" id="LNIX01000003">
    <property type="protein sequence ID" value="OXA57082.1"/>
    <property type="molecule type" value="Genomic_DNA"/>
</dbReference>
<accession>A0A226EHJ1</accession>
<dbReference type="Proteomes" id="UP000198287">
    <property type="component" value="Unassembled WGS sequence"/>
</dbReference>
<feature type="signal peptide" evidence="1">
    <location>
        <begin position="1"/>
        <end position="17"/>
    </location>
</feature>
<comment type="caution">
    <text evidence="2">The sequence shown here is derived from an EMBL/GenBank/DDBJ whole genome shotgun (WGS) entry which is preliminary data.</text>
</comment>
<name>A0A226EHJ1_FOLCA</name>
<evidence type="ECO:0000313" key="2">
    <source>
        <dbReference type="EMBL" id="OXA57082.1"/>
    </source>
</evidence>
<proteinExistence type="predicted"/>
<sequence>MNSVIAILLACAAVASCNYVAPVQYYMPSSSHYVQQPSSYQYVQPAVSSVSSSGIQYAAGSHQYAVPSTQQYVYNKVPSIYYTSPVISSASVYNQHGAYYSPSHVYPSSYVYGK</sequence>
<dbReference type="AlphaFoldDB" id="A0A226EHJ1"/>
<keyword evidence="3" id="KW-1185">Reference proteome</keyword>
<organism evidence="2 3">
    <name type="scientific">Folsomia candida</name>
    <name type="common">Springtail</name>
    <dbReference type="NCBI Taxonomy" id="158441"/>
    <lineage>
        <taxon>Eukaryota</taxon>
        <taxon>Metazoa</taxon>
        <taxon>Ecdysozoa</taxon>
        <taxon>Arthropoda</taxon>
        <taxon>Hexapoda</taxon>
        <taxon>Collembola</taxon>
        <taxon>Entomobryomorpha</taxon>
        <taxon>Isotomoidea</taxon>
        <taxon>Isotomidae</taxon>
        <taxon>Proisotominae</taxon>
        <taxon>Folsomia</taxon>
    </lineage>
</organism>
<protein>
    <submittedName>
        <fullName evidence="2">Uncharacterized protein</fullName>
    </submittedName>
</protein>
<evidence type="ECO:0000313" key="3">
    <source>
        <dbReference type="Proteomes" id="UP000198287"/>
    </source>
</evidence>
<gene>
    <name evidence="2" type="ORF">Fcan01_08466</name>
</gene>
<evidence type="ECO:0000256" key="1">
    <source>
        <dbReference type="SAM" id="SignalP"/>
    </source>
</evidence>
<feature type="chain" id="PRO_5012804845" evidence="1">
    <location>
        <begin position="18"/>
        <end position="114"/>
    </location>
</feature>
<keyword evidence="1" id="KW-0732">Signal</keyword>
<reference evidence="2 3" key="1">
    <citation type="submission" date="2015-12" db="EMBL/GenBank/DDBJ databases">
        <title>The genome of Folsomia candida.</title>
        <authorList>
            <person name="Faddeeva A."/>
            <person name="Derks M.F."/>
            <person name="Anvar Y."/>
            <person name="Smit S."/>
            <person name="Van Straalen N."/>
            <person name="Roelofs D."/>
        </authorList>
    </citation>
    <scope>NUCLEOTIDE SEQUENCE [LARGE SCALE GENOMIC DNA]</scope>
    <source>
        <strain evidence="2 3">VU population</strain>
        <tissue evidence="2">Whole body</tissue>
    </source>
</reference>